<organism evidence="2 3">
    <name type="scientific">Gnathostoma spinigerum</name>
    <dbReference type="NCBI Taxonomy" id="75299"/>
    <lineage>
        <taxon>Eukaryota</taxon>
        <taxon>Metazoa</taxon>
        <taxon>Ecdysozoa</taxon>
        <taxon>Nematoda</taxon>
        <taxon>Chromadorea</taxon>
        <taxon>Rhabditida</taxon>
        <taxon>Spirurina</taxon>
        <taxon>Gnathostomatomorpha</taxon>
        <taxon>Gnathostomatoidea</taxon>
        <taxon>Gnathostomatidae</taxon>
        <taxon>Gnathostoma</taxon>
    </lineage>
</organism>
<feature type="transmembrane region" description="Helical" evidence="1">
    <location>
        <begin position="40"/>
        <end position="61"/>
    </location>
</feature>
<reference evidence="2 3" key="1">
    <citation type="submission" date="2024-08" db="EMBL/GenBank/DDBJ databases">
        <title>Gnathostoma spinigerum genome.</title>
        <authorList>
            <person name="Gonzalez-Bertolin B."/>
            <person name="Monzon S."/>
            <person name="Zaballos A."/>
            <person name="Jimenez P."/>
            <person name="Dekumyoy P."/>
            <person name="Varona S."/>
            <person name="Cuesta I."/>
            <person name="Sumanam S."/>
            <person name="Adisakwattana P."/>
            <person name="Gasser R.B."/>
            <person name="Hernandez-Gonzalez A."/>
            <person name="Young N.D."/>
            <person name="Perteguer M.J."/>
        </authorList>
    </citation>
    <scope>NUCLEOTIDE SEQUENCE [LARGE SCALE GENOMIC DNA]</scope>
    <source>
        <strain evidence="2">AL3</strain>
        <tissue evidence="2">Liver</tissue>
    </source>
</reference>
<keyword evidence="1" id="KW-1133">Transmembrane helix</keyword>
<keyword evidence="1" id="KW-0472">Membrane</keyword>
<feature type="transmembrane region" description="Helical" evidence="1">
    <location>
        <begin position="12"/>
        <end position="34"/>
    </location>
</feature>
<feature type="transmembrane region" description="Helical" evidence="1">
    <location>
        <begin position="91"/>
        <end position="108"/>
    </location>
</feature>
<keyword evidence="3" id="KW-1185">Reference proteome</keyword>
<gene>
    <name evidence="2" type="ORF">AB6A40_007250</name>
</gene>
<accession>A0ABD6EL92</accession>
<feature type="non-terminal residue" evidence="2">
    <location>
        <position position="111"/>
    </location>
</feature>
<proteinExistence type="predicted"/>
<dbReference type="EMBL" id="JBGFUD010005703">
    <property type="protein sequence ID" value="MFH4980541.1"/>
    <property type="molecule type" value="Genomic_DNA"/>
</dbReference>
<keyword evidence="1" id="KW-0812">Transmembrane</keyword>
<dbReference type="AlphaFoldDB" id="A0ABD6EL92"/>
<comment type="caution">
    <text evidence="2">The sequence shown here is derived from an EMBL/GenBank/DDBJ whole genome shotgun (WGS) entry which is preliminary data.</text>
</comment>
<protein>
    <submittedName>
        <fullName evidence="2">Uncharacterized protein</fullName>
    </submittedName>
</protein>
<sequence length="111" mass="12209">MAAKLLPLELNVICYIVLGVILIISNAPICFIILRRKHLRSTYTIVAALLFVGALTGLTSLSKGVGRLIAYLQGHATINDLTAIYCIRKPFVLLDLLTFPMMPVMLVINNL</sequence>
<name>A0ABD6EL92_9BILA</name>
<evidence type="ECO:0000256" key="1">
    <source>
        <dbReference type="SAM" id="Phobius"/>
    </source>
</evidence>
<evidence type="ECO:0000313" key="3">
    <source>
        <dbReference type="Proteomes" id="UP001608902"/>
    </source>
</evidence>
<evidence type="ECO:0000313" key="2">
    <source>
        <dbReference type="EMBL" id="MFH4980541.1"/>
    </source>
</evidence>
<dbReference type="Proteomes" id="UP001608902">
    <property type="component" value="Unassembled WGS sequence"/>
</dbReference>